<dbReference type="NCBIfam" id="NF003917">
    <property type="entry name" value="PRK05443.1-1"/>
    <property type="match status" value="1"/>
</dbReference>
<dbReference type="GO" id="GO:0046872">
    <property type="term" value="F:metal ion binding"/>
    <property type="evidence" value="ECO:0007669"/>
    <property type="project" value="UniProtKB-KW"/>
</dbReference>
<dbReference type="GO" id="GO:0005524">
    <property type="term" value="F:ATP binding"/>
    <property type="evidence" value="ECO:0007669"/>
    <property type="project" value="UniProtKB-KW"/>
</dbReference>
<evidence type="ECO:0000259" key="12">
    <source>
        <dbReference type="Pfam" id="PF13089"/>
    </source>
</evidence>
<dbReference type="Proteomes" id="UP000182703">
    <property type="component" value="Chromosome"/>
</dbReference>
<dbReference type="PANTHER" id="PTHR30218">
    <property type="entry name" value="POLYPHOSPHATE KINASE"/>
    <property type="match status" value="1"/>
</dbReference>
<dbReference type="PANTHER" id="PTHR30218:SF0">
    <property type="entry name" value="POLYPHOSPHATE KINASE"/>
    <property type="match status" value="1"/>
</dbReference>
<sequence length="741" mass="82841">MNLEAIKPAGGQSEAVKLDQGEAVAAEAAVAEALRQSPERFINRELSWLQFNRRVLEEASNKRHPLLEQLRFLSISANNLDEFFMVRVAGLRGQVRSGVMTQSQDGLTPAEQLMRIGAEVSVLASDQQRRWRELRDELLENGIVLVDAGQLTRAERLWLDDYFLHHVFPVLTPLAVDPAHPFPFISNLGFTLALALFRQSDNRSLNALIRVPSRVERFVRLPDFAETGAQRFIALEQLIVLFTAKLFPGYTVKGQGGFRVIRDSDLEIEEEAEDLVRLFESALKQRRRGSVIRLEVEAAMPEGLRAFVADELNVTTDEIFVVEGMLALNELSQLVGLDRPDLKFKPYNPRFPERIREHGGDCFAAIRQKDIVVHHPYESFDVVVQFLQQAARDPNVVAIKQTLYRTSSDSPIVKALAEAAEAGKSVTALVELKARFDEEANIRWARDLERAGAQVVFGFIELKTHAKLSSVVRREGGQLVTYCHVGTGNYHPITARIYTDLSFFTADPVIARDVARIFNFITGYAEPAELERMAVSPVTLKARLLKHIEEEIAHAKAGRPAQIWGKCNSLVDSTIIDALYEASRAGVQVDFIVRGICCLRPGIPGLSENIRVKSIVGRFLEHSRIYAFGNGHGLPHAKAHLYISSADLMQRNLDRRVEALLPISNPTVHEQILEQIMLANLLDNEQSWTVLPDGTSKRIIPGKGEQSFNAHQYFMTNPSLSGRGKSLKDSRPRTLAKGSSA</sequence>
<accession>A0AAC9NZ19</accession>
<feature type="region of interest" description="Disordered" evidence="10">
    <location>
        <begin position="719"/>
        <end position="741"/>
    </location>
</feature>
<gene>
    <name evidence="8" type="primary">ppk</name>
    <name evidence="15" type="ORF">BOQ54_10490</name>
</gene>
<dbReference type="GO" id="GO:0009358">
    <property type="term" value="C:polyphosphate kinase complex"/>
    <property type="evidence" value="ECO:0007669"/>
    <property type="project" value="InterPro"/>
</dbReference>
<evidence type="ECO:0000256" key="10">
    <source>
        <dbReference type="SAM" id="MobiDB-lite"/>
    </source>
</evidence>
<keyword evidence="1 8" id="KW-0597">Phosphoprotein</keyword>
<dbReference type="PIRSF" id="PIRSF015589">
    <property type="entry name" value="PP_kinase"/>
    <property type="match status" value="1"/>
</dbReference>
<feature type="domain" description="Polyphosphate kinase middle" evidence="11">
    <location>
        <begin position="155"/>
        <end position="334"/>
    </location>
</feature>
<dbReference type="CDD" id="cd09165">
    <property type="entry name" value="PLDc_PaPPK1_C1_like"/>
    <property type="match status" value="1"/>
</dbReference>
<dbReference type="FunFam" id="3.30.870.10:FF:000001">
    <property type="entry name" value="Polyphosphate kinase"/>
    <property type="match status" value="1"/>
</dbReference>
<name>A0AAC9NZ19_9HYPH</name>
<feature type="binding site" evidence="8">
    <location>
        <position position="405"/>
    </location>
    <ligand>
        <name>Mg(2+)</name>
        <dbReference type="ChEBI" id="CHEBI:18420"/>
    </ligand>
</feature>
<dbReference type="Gene3D" id="1.20.58.310">
    <property type="entry name" value="Polyphosphate kinase N-terminal domain"/>
    <property type="match status" value="1"/>
</dbReference>
<keyword evidence="3 8" id="KW-0479">Metal-binding</keyword>
<feature type="binding site" evidence="8">
    <location>
        <position position="498"/>
    </location>
    <ligand>
        <name>ATP</name>
        <dbReference type="ChEBI" id="CHEBI:30616"/>
    </ligand>
</feature>
<feature type="binding site" evidence="8">
    <location>
        <position position="622"/>
    </location>
    <ligand>
        <name>ATP</name>
        <dbReference type="ChEBI" id="CHEBI:30616"/>
    </ligand>
</feature>
<dbReference type="InterPro" id="IPR025200">
    <property type="entry name" value="PPK_C_dom2"/>
</dbReference>
<evidence type="ECO:0000256" key="5">
    <source>
        <dbReference type="ARBA" id="ARBA00022777"/>
    </source>
</evidence>
<comment type="cofactor">
    <cofactor evidence="8">
        <name>Mg(2+)</name>
        <dbReference type="ChEBI" id="CHEBI:18420"/>
    </cofactor>
</comment>
<dbReference type="Pfam" id="PF13090">
    <property type="entry name" value="PP_kinase_C"/>
    <property type="match status" value="1"/>
</dbReference>
<comment type="function">
    <text evidence="8 9">Catalyzes the reversible transfer of the terminal phosphate of ATP to form a long-chain polyphosphate (polyP).</text>
</comment>
<dbReference type="Pfam" id="PF02503">
    <property type="entry name" value="PP_kinase"/>
    <property type="match status" value="1"/>
</dbReference>
<evidence type="ECO:0000256" key="4">
    <source>
        <dbReference type="ARBA" id="ARBA00022741"/>
    </source>
</evidence>
<dbReference type="InterPro" id="IPR003414">
    <property type="entry name" value="PP_kinase"/>
</dbReference>
<evidence type="ECO:0000259" key="13">
    <source>
        <dbReference type="Pfam" id="PF13090"/>
    </source>
</evidence>
<comment type="PTM">
    <text evidence="8 9">An intermediate of this reaction is the autophosphorylated ppk in which a phosphate is covalently linked to a histidine residue through a N-P bond.</text>
</comment>
<dbReference type="SUPFAM" id="SSF56024">
    <property type="entry name" value="Phospholipase D/nuclease"/>
    <property type="match status" value="2"/>
</dbReference>
<feature type="domain" description="Polyphosphate kinase C-terminal" evidence="13">
    <location>
        <begin position="534"/>
        <end position="710"/>
    </location>
</feature>
<dbReference type="AlphaFoldDB" id="A0AAC9NZ19"/>
<evidence type="ECO:0000313" key="15">
    <source>
        <dbReference type="EMBL" id="APF37703.1"/>
    </source>
</evidence>
<dbReference type="GO" id="GO:0006799">
    <property type="term" value="P:polyphosphate biosynthetic process"/>
    <property type="evidence" value="ECO:0007669"/>
    <property type="project" value="UniProtKB-UniRule"/>
</dbReference>
<keyword evidence="16" id="KW-1185">Reference proteome</keyword>
<reference evidence="15 16" key="1">
    <citation type="submission" date="2016-11" db="EMBL/GenBank/DDBJ databases">
        <title>Complete genome sequence of the aerobically denitrifying bacterium Chelatococcus daeguensis TAD1.</title>
        <authorList>
            <person name="Yang Y."/>
            <person name="Huang S."/>
            <person name="Lin E."/>
        </authorList>
    </citation>
    <scope>NUCLEOTIDE SEQUENCE [LARGE SCALE GENOMIC DNA]</scope>
    <source>
        <strain evidence="15 16">TAD1</strain>
    </source>
</reference>
<dbReference type="InterPro" id="IPR036832">
    <property type="entry name" value="PPK_N_dom_sf"/>
</dbReference>
<keyword evidence="4 8" id="KW-0547">Nucleotide-binding</keyword>
<dbReference type="GO" id="GO:0008976">
    <property type="term" value="F:polyphosphate kinase activity"/>
    <property type="evidence" value="ECO:0007669"/>
    <property type="project" value="UniProtKB-UniRule"/>
</dbReference>
<dbReference type="NCBIfam" id="NF003919">
    <property type="entry name" value="PRK05443.1-4"/>
    <property type="match status" value="1"/>
</dbReference>
<evidence type="ECO:0000256" key="7">
    <source>
        <dbReference type="ARBA" id="ARBA00022842"/>
    </source>
</evidence>
<dbReference type="CDD" id="cd09168">
    <property type="entry name" value="PLDc_PaPPK1_C2_like"/>
    <property type="match status" value="1"/>
</dbReference>
<dbReference type="EC" id="2.7.4.1" evidence="8 9"/>
<dbReference type="NCBIfam" id="NF003918">
    <property type="entry name" value="PRK05443.1-2"/>
    <property type="match status" value="1"/>
</dbReference>
<protein>
    <recommendedName>
        <fullName evidence="8 9">Polyphosphate kinase</fullName>
        <ecNumber evidence="8 9">2.7.4.1</ecNumber>
    </recommendedName>
    <alternativeName>
        <fullName evidence="8">ATP-polyphosphate phosphotransferase</fullName>
    </alternativeName>
    <alternativeName>
        <fullName evidence="8">Polyphosphoric acid kinase</fullName>
    </alternativeName>
</protein>
<comment type="similarity">
    <text evidence="8 9">Belongs to the polyphosphate kinase 1 (PPK1) family.</text>
</comment>
<evidence type="ECO:0000256" key="6">
    <source>
        <dbReference type="ARBA" id="ARBA00022840"/>
    </source>
</evidence>
<evidence type="ECO:0000313" key="16">
    <source>
        <dbReference type="Proteomes" id="UP000182703"/>
    </source>
</evidence>
<dbReference type="NCBIfam" id="TIGR03705">
    <property type="entry name" value="poly_P_kin"/>
    <property type="match status" value="1"/>
</dbReference>
<keyword evidence="5 8" id="KW-0418">Kinase</keyword>
<evidence type="ECO:0000256" key="2">
    <source>
        <dbReference type="ARBA" id="ARBA00022679"/>
    </source>
</evidence>
<dbReference type="EMBL" id="CP018095">
    <property type="protein sequence ID" value="APF37703.1"/>
    <property type="molecule type" value="Genomic_DNA"/>
</dbReference>
<dbReference type="KEGG" id="cdq:BOQ54_10490"/>
<evidence type="ECO:0000256" key="9">
    <source>
        <dbReference type="RuleBase" id="RU003800"/>
    </source>
</evidence>
<dbReference type="InterPro" id="IPR036830">
    <property type="entry name" value="PP_kinase_middle_dom_sf"/>
</dbReference>
<dbReference type="InterPro" id="IPR025198">
    <property type="entry name" value="PPK_N_dom"/>
</dbReference>
<feature type="domain" description="Polyphosphate kinase N-terminal" evidence="12">
    <location>
        <begin position="41"/>
        <end position="145"/>
    </location>
</feature>
<dbReference type="SUPFAM" id="SSF143724">
    <property type="entry name" value="PHP14-like"/>
    <property type="match status" value="1"/>
</dbReference>
<dbReference type="Gene3D" id="3.30.870.10">
    <property type="entry name" value="Endonuclease Chain A"/>
    <property type="match status" value="2"/>
</dbReference>
<dbReference type="SUPFAM" id="SSF140356">
    <property type="entry name" value="PPK N-terminal domain-like"/>
    <property type="match status" value="1"/>
</dbReference>
<dbReference type="Gene3D" id="3.30.1840.10">
    <property type="entry name" value="Polyphosphate kinase middle domain"/>
    <property type="match status" value="1"/>
</dbReference>
<evidence type="ECO:0000259" key="11">
    <source>
        <dbReference type="Pfam" id="PF02503"/>
    </source>
</evidence>
<dbReference type="InterPro" id="IPR024953">
    <property type="entry name" value="PP_kinase_middle"/>
</dbReference>
<dbReference type="Pfam" id="PF13089">
    <property type="entry name" value="PP_kinase_N"/>
    <property type="match status" value="1"/>
</dbReference>
<feature type="binding site" evidence="8">
    <location>
        <position position="594"/>
    </location>
    <ligand>
        <name>ATP</name>
        <dbReference type="ChEBI" id="CHEBI:30616"/>
    </ligand>
</feature>
<proteinExistence type="inferred from homology"/>
<feature type="domain" description="Polyphosphate kinase C-terminal" evidence="14">
    <location>
        <begin position="362"/>
        <end position="526"/>
    </location>
</feature>
<dbReference type="InterPro" id="IPR041108">
    <property type="entry name" value="PP_kinase_C_1"/>
</dbReference>
<evidence type="ECO:0000256" key="3">
    <source>
        <dbReference type="ARBA" id="ARBA00022723"/>
    </source>
</evidence>
<dbReference type="HAMAP" id="MF_00347">
    <property type="entry name" value="Polyphosphate_kinase"/>
    <property type="match status" value="1"/>
</dbReference>
<evidence type="ECO:0000256" key="1">
    <source>
        <dbReference type="ARBA" id="ARBA00022553"/>
    </source>
</evidence>
<keyword evidence="2 8" id="KW-0808">Transferase</keyword>
<evidence type="ECO:0000259" key="14">
    <source>
        <dbReference type="Pfam" id="PF17941"/>
    </source>
</evidence>
<feature type="binding site" evidence="8">
    <location>
        <position position="435"/>
    </location>
    <ligand>
        <name>Mg(2+)</name>
        <dbReference type="ChEBI" id="CHEBI:18420"/>
    </ligand>
</feature>
<keyword evidence="6 8" id="KW-0067">ATP-binding</keyword>
<keyword evidence="7 8" id="KW-0460">Magnesium</keyword>
<feature type="binding site" evidence="8">
    <location>
        <position position="79"/>
    </location>
    <ligand>
        <name>ATP</name>
        <dbReference type="ChEBI" id="CHEBI:30616"/>
    </ligand>
</feature>
<comment type="catalytic activity">
    <reaction evidence="8 9">
        <text>[phosphate](n) + ATP = [phosphate](n+1) + ADP</text>
        <dbReference type="Rhea" id="RHEA:19573"/>
        <dbReference type="Rhea" id="RHEA-COMP:9859"/>
        <dbReference type="Rhea" id="RHEA-COMP:14280"/>
        <dbReference type="ChEBI" id="CHEBI:16838"/>
        <dbReference type="ChEBI" id="CHEBI:30616"/>
        <dbReference type="ChEBI" id="CHEBI:456216"/>
        <dbReference type="EC" id="2.7.4.1"/>
    </reaction>
</comment>
<evidence type="ECO:0000256" key="8">
    <source>
        <dbReference type="HAMAP-Rule" id="MF_00347"/>
    </source>
</evidence>
<dbReference type="NCBIfam" id="NF003921">
    <property type="entry name" value="PRK05443.2-2"/>
    <property type="match status" value="1"/>
</dbReference>
<dbReference type="Pfam" id="PF17941">
    <property type="entry name" value="PP_kinase_C_1"/>
    <property type="match status" value="1"/>
</dbReference>
<feature type="active site" description="Phosphohistidine intermediate" evidence="8">
    <location>
        <position position="465"/>
    </location>
</feature>
<organism evidence="15 16">
    <name type="scientific">Chelatococcus daeguensis</name>
    <dbReference type="NCBI Taxonomy" id="444444"/>
    <lineage>
        <taxon>Bacteria</taxon>
        <taxon>Pseudomonadati</taxon>
        <taxon>Pseudomonadota</taxon>
        <taxon>Alphaproteobacteria</taxon>
        <taxon>Hyphomicrobiales</taxon>
        <taxon>Chelatococcaceae</taxon>
        <taxon>Chelatococcus</taxon>
    </lineage>
</organism>